<proteinExistence type="predicted"/>
<gene>
    <name evidence="9" type="primary">LOC101851883</name>
</gene>
<keyword evidence="4" id="KW-0862">Zinc</keyword>
<dbReference type="InterPro" id="IPR036236">
    <property type="entry name" value="Znf_C2H2_sf"/>
</dbReference>
<feature type="compositionally biased region" description="Basic residues" evidence="6">
    <location>
        <begin position="521"/>
        <end position="530"/>
    </location>
</feature>
<feature type="compositionally biased region" description="Basic and acidic residues" evidence="6">
    <location>
        <begin position="329"/>
        <end position="339"/>
    </location>
</feature>
<dbReference type="PANTHER" id="PTHR24379:SF127">
    <property type="entry name" value="BLOODY FINGERS-RELATED"/>
    <property type="match status" value="1"/>
</dbReference>
<feature type="domain" description="C2H2-type" evidence="7">
    <location>
        <begin position="643"/>
        <end position="671"/>
    </location>
</feature>
<dbReference type="SUPFAM" id="SSF57667">
    <property type="entry name" value="beta-beta-alpha zinc fingers"/>
    <property type="match status" value="5"/>
</dbReference>
<keyword evidence="3 5" id="KW-0863">Zinc-finger</keyword>
<evidence type="ECO:0000313" key="9">
    <source>
        <dbReference type="RefSeq" id="XP_005104618.1"/>
    </source>
</evidence>
<name>A0ABM0JYM3_APLCA</name>
<feature type="domain" description="C2H2-type" evidence="7">
    <location>
        <begin position="756"/>
        <end position="783"/>
    </location>
</feature>
<dbReference type="InterPro" id="IPR013087">
    <property type="entry name" value="Znf_C2H2_type"/>
</dbReference>
<feature type="compositionally biased region" description="Basic and acidic residues" evidence="6">
    <location>
        <begin position="996"/>
        <end position="1020"/>
    </location>
</feature>
<evidence type="ECO:0000256" key="5">
    <source>
        <dbReference type="PROSITE-ProRule" id="PRU00042"/>
    </source>
</evidence>
<feature type="domain" description="C2H2-type" evidence="7">
    <location>
        <begin position="926"/>
        <end position="953"/>
    </location>
</feature>
<protein>
    <submittedName>
        <fullName evidence="9">Paternally-expressed gene 3 protein</fullName>
    </submittedName>
</protein>
<keyword evidence="8" id="KW-1185">Reference proteome</keyword>
<keyword evidence="1" id="KW-0479">Metal-binding</keyword>
<feature type="domain" description="C2H2-type" evidence="7">
    <location>
        <begin position="813"/>
        <end position="840"/>
    </location>
</feature>
<dbReference type="PROSITE" id="PS00028">
    <property type="entry name" value="ZINC_FINGER_C2H2_1"/>
    <property type="match status" value="9"/>
</dbReference>
<feature type="region of interest" description="Disordered" evidence="6">
    <location>
        <begin position="421"/>
        <end position="550"/>
    </location>
</feature>
<dbReference type="Pfam" id="PF13912">
    <property type="entry name" value="zf-C2H2_6"/>
    <property type="match status" value="1"/>
</dbReference>
<feature type="domain" description="C2H2-type" evidence="7">
    <location>
        <begin position="617"/>
        <end position="644"/>
    </location>
</feature>
<accession>A0ABM0JYM3</accession>
<evidence type="ECO:0000256" key="4">
    <source>
        <dbReference type="ARBA" id="ARBA00022833"/>
    </source>
</evidence>
<evidence type="ECO:0000256" key="1">
    <source>
        <dbReference type="ARBA" id="ARBA00022723"/>
    </source>
</evidence>
<sequence>MDPLQDSMRDQPNPGTTELSISQILSEFKSTLSRRNTNCKGKLTITLGETSGVDIKFQPHQTGTLGTQSYLPPTNSSENQRAYEQRFLVPQTTLRSSLCPQQNYIPTVADHSASREDSTAGWLSKNIPVSLLSDSHVDNPAGPAVVYNHPPAMGFTTSNIHSSQELTSVSSGIQLKSLENACLPSISSSHIGHFPTSLPTSALTSLPPFEKIIEQRFPLLMSNYSQPESMTSFQDITSTFLFNNPPQLTTSPTGPKILEDSAQYQHVLDDNNHALGDNQRMENLLNEQTTSLSMEHLPPSCTRQQNVNDVPKLARQHMVERNFVVDFPTHPKESGEDSVRISTSQEHPALSKGPIPEKVLCPSSESEKKSPSEQSCQRNITVEDLKSGKVSTEDLRSMSHDELIALLVLVMDFFNSSGESTLKKSKECESKSRKVPEPLKNDSDSVSKEAAQVHEEQSAAVKANIDSPAAATRPKRKTYKPLRTDQDEMTEIDSGKGKFSFSVDGGLVPPLAPQEDDKMLRGNRRVKKKAFNAPEKNSKSEDIDTPTQPLKKRNRLRAIIKNDDADQVISFEEKTNSNEIIDQETSNIEMEAGNVTANSRTFKKVARKSSERKEKCFTCKECFKSFSSKLLYRQHVRTHSTGYQCDVCGKTLKTKDSLYHHHRGLHSKDKPYQCRECNASFSFHHSYKLHLQRHKGERPHKCGICHKTYLTSNHLKVHTEAAHGIGSKVCKICGKTFSYSSSLRLHLYSHSENKPHRCDKCGKSFSTKQSLRAHLLTHEESKNFPCNICGKFYKSEHSRSIHCERHKNRIKKFMCDICGKVFLFKSTLKAHTATHSKARPHECQICGKSFKSKASLYTHKYVHKDTYPFLCGICGKSFKSKNCCAAHMKRHENNEKHVCQTCGSSFPDKGGLTKHMKTVHLPKKHFTCTICGKKGTRADNMRTHVKSHRAEISGNPNPMDFILEESVNDMTSSQAQVIIVRPRVRTSGLKNNRKLYPKEKEEDKDKAALVSENDPKERPSVSKGAACVKNEHHLTENLQPNILVAPPTDPQQFPQQTYMLSHNPSYPQHAQSTHLSEMTQQFQPALTHQPQHHVGHDKVPSYLTYLYHHDMASDGHSSGNTPLGPPMSSLLSAMTPLPENDVTGTTQISVSGYNSNTIHSFHASLSDGHSQAGPRVLGSLYTDNMPMSSGLPHLHQAVNQSGPMHDSILLEHEPTMAQLTDAKNSVVFHGGSSTHGIVESGH</sequence>
<dbReference type="Proteomes" id="UP000694888">
    <property type="component" value="Unplaced"/>
</dbReference>
<keyword evidence="2" id="KW-0677">Repeat</keyword>
<evidence type="ECO:0000313" key="8">
    <source>
        <dbReference type="Proteomes" id="UP000694888"/>
    </source>
</evidence>
<feature type="domain" description="C2H2-type" evidence="7">
    <location>
        <begin position="841"/>
        <end position="868"/>
    </location>
</feature>
<feature type="domain" description="C2H2-type" evidence="7">
    <location>
        <begin position="672"/>
        <end position="699"/>
    </location>
</feature>
<feature type="region of interest" description="Disordered" evidence="6">
    <location>
        <begin position="326"/>
        <end position="380"/>
    </location>
</feature>
<feature type="compositionally biased region" description="Basic and acidic residues" evidence="6">
    <location>
        <begin position="421"/>
        <end position="457"/>
    </location>
</feature>
<dbReference type="PROSITE" id="PS50157">
    <property type="entry name" value="ZINC_FINGER_C2H2_2"/>
    <property type="match status" value="11"/>
</dbReference>
<dbReference type="GeneID" id="101851883"/>
<evidence type="ECO:0000256" key="2">
    <source>
        <dbReference type="ARBA" id="ARBA00022737"/>
    </source>
</evidence>
<dbReference type="Gene3D" id="3.30.160.60">
    <property type="entry name" value="Classic Zinc Finger"/>
    <property type="match status" value="9"/>
</dbReference>
<feature type="domain" description="C2H2-type" evidence="7">
    <location>
        <begin position="897"/>
        <end position="925"/>
    </location>
</feature>
<dbReference type="Pfam" id="PF00096">
    <property type="entry name" value="zf-C2H2"/>
    <property type="match status" value="7"/>
</dbReference>
<feature type="region of interest" description="Disordered" evidence="6">
    <location>
        <begin position="993"/>
        <end position="1022"/>
    </location>
</feature>
<organism evidence="8 9">
    <name type="scientific">Aplysia californica</name>
    <name type="common">California sea hare</name>
    <dbReference type="NCBI Taxonomy" id="6500"/>
    <lineage>
        <taxon>Eukaryota</taxon>
        <taxon>Metazoa</taxon>
        <taxon>Spiralia</taxon>
        <taxon>Lophotrochozoa</taxon>
        <taxon>Mollusca</taxon>
        <taxon>Gastropoda</taxon>
        <taxon>Heterobranchia</taxon>
        <taxon>Euthyneura</taxon>
        <taxon>Tectipleura</taxon>
        <taxon>Aplysiida</taxon>
        <taxon>Aplysioidea</taxon>
        <taxon>Aplysiidae</taxon>
        <taxon>Aplysia</taxon>
    </lineage>
</organism>
<dbReference type="PANTHER" id="PTHR24379">
    <property type="entry name" value="KRAB AND ZINC FINGER DOMAIN-CONTAINING"/>
    <property type="match status" value="1"/>
</dbReference>
<evidence type="ECO:0000256" key="6">
    <source>
        <dbReference type="SAM" id="MobiDB-lite"/>
    </source>
</evidence>
<evidence type="ECO:0000259" key="7">
    <source>
        <dbReference type="PROSITE" id="PS50157"/>
    </source>
</evidence>
<reference evidence="9" key="1">
    <citation type="submission" date="2025-08" db="UniProtKB">
        <authorList>
            <consortium name="RefSeq"/>
        </authorList>
    </citation>
    <scope>IDENTIFICATION</scope>
</reference>
<dbReference type="RefSeq" id="XP_005104618.1">
    <property type="nucleotide sequence ID" value="XM_005104561.3"/>
</dbReference>
<dbReference type="SMART" id="SM00355">
    <property type="entry name" value="ZnF_C2H2"/>
    <property type="match status" value="12"/>
</dbReference>
<evidence type="ECO:0000256" key="3">
    <source>
        <dbReference type="ARBA" id="ARBA00022771"/>
    </source>
</evidence>
<feature type="domain" description="C2H2-type" evidence="7">
    <location>
        <begin position="869"/>
        <end position="896"/>
    </location>
</feature>
<feature type="domain" description="C2H2-type" evidence="7">
    <location>
        <begin position="700"/>
        <end position="723"/>
    </location>
</feature>
<feature type="domain" description="C2H2-type" evidence="7">
    <location>
        <begin position="728"/>
        <end position="755"/>
    </location>
</feature>